<feature type="transmembrane region" description="Helical" evidence="4">
    <location>
        <begin position="313"/>
        <end position="336"/>
    </location>
</feature>
<sequence>MALIGKVRAYLKATVRDYEWPAVVIGFIYFFCLLAAYYVVRPVRDQLSAAVGSTNLPIFYIATFIVTFLLTPVFGALAARFTRRQFVPAVYGFFLLCVLGFIPLFQMQETIGAKVLGSVFFVWVSVFNLLVVALFWSLMADVFDREQARRLFPLIGAGGALGAIFGPLMTKQLVFLVGITGLLIISALLLAVCIGMIYPLFNWSRRHPVAGEPDRDKRVIGGSILAGLFATLREPFLRKVALLMLLGDGVGTVVYALVADYNGAANLTAAARINFSASLDLAANSLQIIFQLVITRELLVRVGPIGPLVLDGVIKACMLLGLFVVGGGWIVVVSIVTRASAYGIFKPAADSLYTEVDAETRYKTKNFIDTTVWRFGDVVVNVGLNSLRGLGVATGGLALMAAAAGLTSAWVGWRLARSLPVSAKQAGDRSS</sequence>
<feature type="transmembrane region" description="Helical" evidence="4">
    <location>
        <begin position="240"/>
        <end position="258"/>
    </location>
</feature>
<feature type="transmembrane region" description="Helical" evidence="4">
    <location>
        <begin position="58"/>
        <end position="79"/>
    </location>
</feature>
<keyword evidence="3 4" id="KW-0472">Membrane</keyword>
<dbReference type="InterPro" id="IPR011701">
    <property type="entry name" value="MFS"/>
</dbReference>
<reference evidence="5 6" key="1">
    <citation type="submission" date="2019-03" db="EMBL/GenBank/DDBJ databases">
        <title>Genomic Encyclopedia of Type Strains, Phase IV (KMG-IV): sequencing the most valuable type-strain genomes for metagenomic binning, comparative biology and taxonomic classification.</title>
        <authorList>
            <person name="Goeker M."/>
        </authorList>
    </citation>
    <scope>NUCLEOTIDE SEQUENCE [LARGE SCALE GENOMIC DNA]</scope>
    <source>
        <strain evidence="5 6">DSM 21667</strain>
    </source>
</reference>
<dbReference type="EMBL" id="SNZH01000003">
    <property type="protein sequence ID" value="TDR46698.1"/>
    <property type="molecule type" value="Genomic_DNA"/>
</dbReference>
<dbReference type="PANTHER" id="PTHR43596">
    <property type="entry name" value="ADP,ATP CARRIER PROTEIN"/>
    <property type="match status" value="1"/>
</dbReference>
<dbReference type="AlphaFoldDB" id="A0A4R6Z4S8"/>
<name>A0A4R6Z4S8_9GAMM</name>
<keyword evidence="2 4" id="KW-1133">Transmembrane helix</keyword>
<dbReference type="SUPFAM" id="SSF103473">
    <property type="entry name" value="MFS general substrate transporter"/>
    <property type="match status" value="1"/>
</dbReference>
<dbReference type="Pfam" id="PF07690">
    <property type="entry name" value="MFS_1"/>
    <property type="match status" value="1"/>
</dbReference>
<dbReference type="PANTHER" id="PTHR43596:SF1">
    <property type="entry name" value="ADP,ATP CARRIER PROTEIN"/>
    <property type="match status" value="1"/>
</dbReference>
<dbReference type="InterPro" id="IPR036259">
    <property type="entry name" value="MFS_trans_sf"/>
</dbReference>
<accession>A0A4R6Z4S8</accession>
<evidence type="ECO:0000256" key="4">
    <source>
        <dbReference type="SAM" id="Phobius"/>
    </source>
</evidence>
<keyword evidence="1 4" id="KW-0812">Transmembrane</keyword>
<dbReference type="OrthoDB" id="199378at2"/>
<comment type="caution">
    <text evidence="5">The sequence shown here is derived from an EMBL/GenBank/DDBJ whole genome shotgun (WGS) entry which is preliminary data.</text>
</comment>
<gene>
    <name evidence="5" type="ORF">DFR29_103234</name>
</gene>
<organism evidence="5 6">
    <name type="scientific">Tahibacter aquaticus</name>
    <dbReference type="NCBI Taxonomy" id="520092"/>
    <lineage>
        <taxon>Bacteria</taxon>
        <taxon>Pseudomonadati</taxon>
        <taxon>Pseudomonadota</taxon>
        <taxon>Gammaproteobacteria</taxon>
        <taxon>Lysobacterales</taxon>
        <taxon>Rhodanobacteraceae</taxon>
        <taxon>Tahibacter</taxon>
    </lineage>
</organism>
<feature type="transmembrane region" description="Helical" evidence="4">
    <location>
        <begin position="20"/>
        <end position="38"/>
    </location>
</feature>
<feature type="transmembrane region" description="Helical" evidence="4">
    <location>
        <begin position="86"/>
        <end position="105"/>
    </location>
</feature>
<feature type="transmembrane region" description="Helical" evidence="4">
    <location>
        <begin position="117"/>
        <end position="139"/>
    </location>
</feature>
<evidence type="ECO:0000256" key="3">
    <source>
        <dbReference type="ARBA" id="ARBA00023136"/>
    </source>
</evidence>
<feature type="transmembrane region" description="Helical" evidence="4">
    <location>
        <begin position="390"/>
        <end position="413"/>
    </location>
</feature>
<protein>
    <submittedName>
        <fullName evidence="5">AAA family ATP:ADP antiporter</fullName>
    </submittedName>
</protein>
<evidence type="ECO:0000256" key="1">
    <source>
        <dbReference type="ARBA" id="ARBA00022692"/>
    </source>
</evidence>
<feature type="transmembrane region" description="Helical" evidence="4">
    <location>
        <begin position="175"/>
        <end position="198"/>
    </location>
</feature>
<evidence type="ECO:0000313" key="6">
    <source>
        <dbReference type="Proteomes" id="UP000295293"/>
    </source>
</evidence>
<dbReference type="GO" id="GO:0022857">
    <property type="term" value="F:transmembrane transporter activity"/>
    <property type="evidence" value="ECO:0007669"/>
    <property type="project" value="InterPro"/>
</dbReference>
<proteinExistence type="predicted"/>
<dbReference type="Proteomes" id="UP000295293">
    <property type="component" value="Unassembled WGS sequence"/>
</dbReference>
<dbReference type="RefSeq" id="WP_133817831.1">
    <property type="nucleotide sequence ID" value="NZ_SNZH01000003.1"/>
</dbReference>
<dbReference type="Gene3D" id="1.20.1250.20">
    <property type="entry name" value="MFS general substrate transporter like domains"/>
    <property type="match status" value="1"/>
</dbReference>
<feature type="transmembrane region" description="Helical" evidence="4">
    <location>
        <begin position="151"/>
        <end position="169"/>
    </location>
</feature>
<evidence type="ECO:0000256" key="2">
    <source>
        <dbReference type="ARBA" id="ARBA00022989"/>
    </source>
</evidence>
<keyword evidence="6" id="KW-1185">Reference proteome</keyword>
<evidence type="ECO:0000313" key="5">
    <source>
        <dbReference type="EMBL" id="TDR46698.1"/>
    </source>
</evidence>